<proteinExistence type="predicted"/>
<feature type="signal peptide" evidence="1">
    <location>
        <begin position="1"/>
        <end position="18"/>
    </location>
</feature>
<accession>A0ABS5LKA3</accession>
<dbReference type="Pfam" id="PF16107">
    <property type="entry name" value="DUF4825"/>
    <property type="match status" value="1"/>
</dbReference>
<dbReference type="InterPro" id="IPR032250">
    <property type="entry name" value="DUF4825"/>
</dbReference>
<name>A0ABS5LKA3_9BACI</name>
<dbReference type="PROSITE" id="PS51257">
    <property type="entry name" value="PROKAR_LIPOPROTEIN"/>
    <property type="match status" value="1"/>
</dbReference>
<feature type="domain" description="DUF4825" evidence="2">
    <location>
        <begin position="38"/>
        <end position="127"/>
    </location>
</feature>
<evidence type="ECO:0000313" key="4">
    <source>
        <dbReference type="Proteomes" id="UP000682403"/>
    </source>
</evidence>
<evidence type="ECO:0000259" key="2">
    <source>
        <dbReference type="Pfam" id="PF16107"/>
    </source>
</evidence>
<sequence length="182" mass="20084">MKRWLAFLFLTGAVTLSAGCQSGESGEAAAQRVLADGRHTFVGDNSAVGGMLSQLPGSQYVKTLQLHTKEKPYGLTVTYGLNNGQNETSFESSWDAENSEKVLLNNAASLLILIENAEWAELKIETKKPMLLKVTKDELQSLFGEDLSKYADDPEKWKKDVADRMAKGDLEITKFLETHLAE</sequence>
<evidence type="ECO:0000256" key="1">
    <source>
        <dbReference type="SAM" id="SignalP"/>
    </source>
</evidence>
<dbReference type="EMBL" id="JAGVRK010000001">
    <property type="protein sequence ID" value="MBS2970973.1"/>
    <property type="molecule type" value="Genomic_DNA"/>
</dbReference>
<evidence type="ECO:0000313" key="3">
    <source>
        <dbReference type="EMBL" id="MBS2970973.1"/>
    </source>
</evidence>
<protein>
    <submittedName>
        <fullName evidence="3">DUF4825 domain-containing protein</fullName>
    </submittedName>
</protein>
<organism evidence="3 4">
    <name type="scientific">Metabacillus flavus</name>
    <dbReference type="NCBI Taxonomy" id="2823519"/>
    <lineage>
        <taxon>Bacteria</taxon>
        <taxon>Bacillati</taxon>
        <taxon>Bacillota</taxon>
        <taxon>Bacilli</taxon>
        <taxon>Bacillales</taxon>
        <taxon>Bacillaceae</taxon>
        <taxon>Metabacillus</taxon>
    </lineage>
</organism>
<comment type="caution">
    <text evidence="3">The sequence shown here is derived from an EMBL/GenBank/DDBJ whole genome shotgun (WGS) entry which is preliminary data.</text>
</comment>
<feature type="chain" id="PRO_5047369161" evidence="1">
    <location>
        <begin position="19"/>
        <end position="182"/>
    </location>
</feature>
<dbReference type="Proteomes" id="UP000682403">
    <property type="component" value="Unassembled WGS sequence"/>
</dbReference>
<keyword evidence="1" id="KW-0732">Signal</keyword>
<dbReference type="RefSeq" id="WP_211561769.1">
    <property type="nucleotide sequence ID" value="NZ_JAGVRK010000001.1"/>
</dbReference>
<keyword evidence="4" id="KW-1185">Reference proteome</keyword>
<reference evidence="3 4" key="1">
    <citation type="submission" date="2021-04" db="EMBL/GenBank/DDBJ databases">
        <title>Metabacillus sp. strain KIGAM252 whole genome sequence.</title>
        <authorList>
            <person name="Seo M.-J."/>
            <person name="Cho E.-S."/>
            <person name="Hwang C.Y."/>
            <person name="Yoon D.J."/>
        </authorList>
    </citation>
    <scope>NUCLEOTIDE SEQUENCE [LARGE SCALE GENOMIC DNA]</scope>
    <source>
        <strain evidence="3 4">KIGAM252</strain>
    </source>
</reference>
<gene>
    <name evidence="3" type="ORF">J9317_19710</name>
</gene>